<evidence type="ECO:0000259" key="12">
    <source>
        <dbReference type="PROSITE" id="PS52004"/>
    </source>
</evidence>
<dbReference type="InterPro" id="IPR032821">
    <property type="entry name" value="PKS_assoc"/>
</dbReference>
<evidence type="ECO:0000256" key="10">
    <source>
        <dbReference type="SAM" id="MobiDB-lite"/>
    </source>
</evidence>
<evidence type="ECO:0000259" key="11">
    <source>
        <dbReference type="PROSITE" id="PS50075"/>
    </source>
</evidence>
<dbReference type="Pfam" id="PF02801">
    <property type="entry name" value="Ketoacyl-synt_C"/>
    <property type="match status" value="1"/>
</dbReference>
<dbReference type="Gene3D" id="1.10.1200.10">
    <property type="entry name" value="ACP-like"/>
    <property type="match status" value="1"/>
</dbReference>
<dbReference type="InterPro" id="IPR036291">
    <property type="entry name" value="NAD(P)-bd_dom_sf"/>
</dbReference>
<dbReference type="InterPro" id="IPR001227">
    <property type="entry name" value="Ac_transferase_dom_sf"/>
</dbReference>
<dbReference type="InterPro" id="IPR057326">
    <property type="entry name" value="KR_dom"/>
</dbReference>
<dbReference type="InterPro" id="IPR006162">
    <property type="entry name" value="Ppantetheine_attach_site"/>
</dbReference>
<dbReference type="InterPro" id="IPR049900">
    <property type="entry name" value="PKS_mFAS_DH"/>
</dbReference>
<dbReference type="PROSITE" id="PS52004">
    <property type="entry name" value="KS3_2"/>
    <property type="match status" value="1"/>
</dbReference>
<keyword evidence="6" id="KW-0677">Repeat</keyword>
<evidence type="ECO:0000313" key="15">
    <source>
        <dbReference type="Proteomes" id="UP000286045"/>
    </source>
</evidence>
<feature type="compositionally biased region" description="Polar residues" evidence="10">
    <location>
        <begin position="1799"/>
        <end position="1810"/>
    </location>
</feature>
<dbReference type="GO" id="GO:0006633">
    <property type="term" value="P:fatty acid biosynthetic process"/>
    <property type="evidence" value="ECO:0007669"/>
    <property type="project" value="InterPro"/>
</dbReference>
<dbReference type="Pfam" id="PF00698">
    <property type="entry name" value="Acyl_transf_1"/>
    <property type="match status" value="1"/>
</dbReference>
<dbReference type="InterPro" id="IPR045851">
    <property type="entry name" value="AMP-bd_C_sf"/>
</dbReference>
<accession>A0A439DC08</accession>
<sequence length="3903" mass="429571">MGSLDDMKGSNEPIAIVGTACRFPGSLDNPSKLWDLLQQPKDLLVKIPKKRFNAEAFYHPDGLHHGTSNVLESYVLHEDPRLFDAGFFNIKPVEAHSIDPQQRILMEVVYESLETAGLSIESLAGSQTGVYVGLMCGDFQNYLQRDIDSMPTYMGTGTARSIVSNRISYFFDWHGPSMTIDTACSSSLVAVHEAVQLLRSRESDVAVAAGSNLILSPELYVGESKLKMLSPDGRSRMWDADANGYARGEGVAACILKRLGDALRDGDNIECVIRESGVNSDGRTKGITMPNQAAQADLIKKTYQKAGLDPRDPEQRCQYFEAHGTGTNAGDAREAEGIDMAFFGRQAKESSEDPLYVGSVKTVIGHTEGTAGLAGLIKASLALRNRVIPPNMHFKSLSSEVAPFYGNLEIATAAKPWPKVSGPRRASVNSFGFGGTNAHVILESFKQETAANPNPEVSVSQSFTPFLFSAASDAALKNMILAYTEYLKANPTIDLRSLSYTLHSRRSALGVRASFMATSVHRLISKLETHLHLSQNPEQSSSNGNGVRPSITEPRLLGVFTGQGAQWARMGRDLLRSTHVASRLSSLQKSLDNLPSPYRPTWTLAEELEEPSPTSRISESLISQTLCTAVQVLLVDLLSAAGVEFQAVVGHSSGEIGAAYAAGFISGEDAIRIAYYRGWFTSNASYHKKGAMLAVETTYEDAIYVCGLDDFDGRVCVAACNSSSSVTLSGDFDAIEEVQAVFEDDGRFTRRLKVDQAYHSHHMIPIAKPYTDALYACGIQPRSPTKRCRWYSSVHEGTVMASTDELRGSYWQENLLKPVLFAQAVTAATERDAAFNLVVEVGPHPALKGPCTDTLNGVYGKPVGYTGVLQRGGDDVESFASALGFLWTKTSTSLVDFNQLDMVMNGNTCNTLLSGLPSYKWDHDQVYWHESRLLRAFNHRKYSPHSLLGTQLEDGLDDEMRWRNLIRPSELPWIQGHRLQGQMVFPAAGYISTAVEAARFLADGAPIGAIDITDFSLGKALVFESEQSSAESLFLISDIRRKDNKFISAAFKFYASTHSDSDALPCLSSGRLLLTLSENEVPNFKQSRRTDEPYLLEVQQDNFYKSLEALGYEYSGDFRTMSRMRRKLDYGSAQVRVPEQEPADTVFVHPALLDVAFQAIFLAYWWPGDGSLDQLHVPTSIDCIRINMHGCTRSLQTGLELPLESHLTENPLRTNIIGGDVTVFDPVENSPLIQVEGVRVVAFSARISDNDRPLFSEHVWGPATPDGQLAANTRASALHTQLASDLERISIFYMSQVSRNIPAEKREGIEWHHKSMFEYFTYILDRTREGRQPFAKREWLSDTWGDINRVIEKYPDSIEIRLNCTVGNNLTAAVRGETQILEHMMADTLLNRYYVEAMGYPRMNILEIGAGTGGATKAITRDIGRTFSSYTFTDISTGFFEKAQEVFSEYSDKMIFKALDCEKDILEQGYVEGSYDLVIGSLVLHATQNLHNTLVNARRLLKPGGYLVITELTNNDVTWVSFAMSGLPGWWLGAADGRKFSPCVSSAKWHELMLGAGFSGIDTLTPEVDVLARPFSVLVTQAVDDKFSLLREPLTLRQPTGMSYPDNGQLVILGGATLSSILVIDEAIELMRNFEFTITRFTALNDIDISMMSPTALVLNLAELDQPIFQSLTSESMEGLKKLFDYRRTILWVTQGCRSENPYMNMSVGLGRSLSLEFPDVKLQFLDLEMSRKPSTRTVVETLLRLRVPDTEGMLWSVEQEIVQENGSIIIPRLMPLEDANKRYNSPKRLITKMKDPRSSSLAVTRSGPSYTIEEEEDRPAKSDEVIVQVRMTTVEPVVGQWYGVVGTNSQDNDSVLAFAPRNGPRVPVSRDKMLQCRGDSGLAELLCLLAIESIAHKIIGVARPDSSILVHEPSPQLAQRLYDIATERQVTIVFTTSKPVRDKDDIPWTQLSRASTRRVIKRLLPTNITTYVDCSGEFNGIGSLLSSCLPITCWKTTIDVSEPAYPNVNFKNILRRVVSLGASSHTVSPKIITPSDLWNVSIQSAKGMVIDWGAESKVPVKISSVNDKVSFKSDRSYVLFGLTSDLATSLCEWMASRGATNIILTSRNPSLNKTWLDTMQASGVRVTAFSNDITDRSSVKSLIKHIHRDFPPIAGIMHGAMVLQDTPFSEMTIDTMNKVLRPKVLGTIHLDETFQDTSLDFFVMFSSLASAAGNRGQSNYTAANMFMAAKVNERRRKGLAASVLHIGAVLGVGYVMRELDETVLPTIYRAGFMWMEERGFHQCIGEAILAGSPGSGRNPEIVTGLRIVDASQEDSVPWLGNPRFHHCVHWGGGVESRRRGLKGGSLPIKVLLLEATTSEEVSRIIQDGFTRKLQAALQLSLEDEAARANLVATNADDLGVDSLVAVEIRSWFLKELDVDLPVLKILGGCTVAEMLEFAFEKLSSELTPKLNFGASEAQASEVKVSLLPTTHASTVPSCPNADPGASNVSSNELVSSVSSLSEPILDNAKSPALGPLATADKRTAVSSTKEVLPAAALSLSRMVPMSLGQSRFWFLKHFVEDQTTFNITVSVALHGSLKVNNFEAAVKLVANRHDALKTAFVKDENRTWQGIMKESRLGLETRAIQHEDQVATEVDRLRDHIYDIENGDTIRVILLSMNPSNSFLLIGYHHINMDGVSLEVFLADLGKAYTGVSLGGPPVQYPDWSIEQRNTIADGHMKTELDYWESELSGLPPALPLLPSSNTKTRCILHSYSHATVSRSIDTDLGVQISQTCRKLKASVFHFYTAIYEVTLFQLLRSADLCIGMADANRLEGQLATSMGMYLNLLPLRFKLAPDHKFQDILKETRRKVYGAMAHSKVPFDALVDHLKMPRSTTHAPLFQAFINYRPGVSEQRKLGPVQAHVLEASASRTAYDVTLDIFENPGGNTRIEFAVQKQLYSSRDAQTFLDTYFGLLELFSRDPIQKIGTAPKQKIMTDDETPGFILGPIKPQQWPETLIHRLDDVAEHIPLTVALKDPAGSVLTYAELQNRINAISSVLLDHQVKPLSVVAIYQEPSTDWICSMLAIMRVGATYAPLDHNIPTSRLATMVDDCKPSAIIIDELTRPQSIELNLPKGSPTIVLSQIPKTVSKSVNIRARSKDPAIILYTSGTTGVPKGVMLSHEGLRNHMENEIVPRPVIALQHSGLGFDLSLFQSLGTLSHGGTLTVVPRSMRNDPLAITDLMFRESVTCASATPSEFLTWLQYGRSNLIQCTKWNFAMSCGEPCPSKLADDLARLELPNLRLWNAYGPSETTCGATANKISLRKPLEPSRSVGRPYGYLNNKALTDQKFININPHPPQLASQGWSRMYRTGDKGQISPDGTLEVLGRIAGDTQIKLRGIRIELQDIEDTILRAAEGALSSVVVSVRGDPPLLVAYTTLAHGIEHAANPLHQLQVNLPLPQYMRPAAIIPLQSMPLTQNGKIDRRAIQQLPLPLSHGTGQATAAAQLGSLEAQVRDIWSEVMAEGITRLHTVDSNSDFFHVGGNSMLLLQLRDLIARKLGAKLTVMTLFENSTLSAMARTISDATYRQSGAVDWNEETALTREITDLGPRSSNINMPKTSVVVLTGASGFLGRELLRQLIDSPDVQRIHCIAVRDESKLKTLSSSPKVVVYLGDLSAPTVGLSSECARSIFSEADALIHNGADVSFLKTYETLRAPNVTATKELAALALAHGVRFHYVSTVTVTQLKTNNESDEFSQGSVARFMPPPNFADGYVASKWASEAFLERVHNQTGLPLWIHRPSSITGPDANDLDVITNMLTFSRRLKAVPTSQSWRGSLDFISVENTASGIIDIVTTSTSAQRNGPAFVHHSGGEIIPIDRLKEHMENLDGSPYRAIPLVEWTESAVAEGLNVLVAAYLTGTDDKTD</sequence>
<dbReference type="SUPFAM" id="SSF53901">
    <property type="entry name" value="Thiolase-like"/>
    <property type="match status" value="1"/>
</dbReference>
<comment type="caution">
    <text evidence="14">The sequence shown here is derived from an EMBL/GenBank/DDBJ whole genome shotgun (WGS) entry which is preliminary data.</text>
</comment>
<organism evidence="14 15">
    <name type="scientific">Xylaria grammica</name>
    <dbReference type="NCBI Taxonomy" id="363999"/>
    <lineage>
        <taxon>Eukaryota</taxon>
        <taxon>Fungi</taxon>
        <taxon>Dikarya</taxon>
        <taxon>Ascomycota</taxon>
        <taxon>Pezizomycotina</taxon>
        <taxon>Sordariomycetes</taxon>
        <taxon>Xylariomycetidae</taxon>
        <taxon>Xylariales</taxon>
        <taxon>Xylariaceae</taxon>
        <taxon>Xylaria</taxon>
    </lineage>
</organism>
<dbReference type="SUPFAM" id="SSF51735">
    <property type="entry name" value="NAD(P)-binding Rossmann-fold domains"/>
    <property type="match status" value="2"/>
</dbReference>
<evidence type="ECO:0000256" key="2">
    <source>
        <dbReference type="ARBA" id="ARBA00022553"/>
    </source>
</evidence>
<dbReference type="InterPro" id="IPR020841">
    <property type="entry name" value="PKS_Beta-ketoAc_synthase_dom"/>
</dbReference>
<keyword evidence="1" id="KW-0596">Phosphopantetheine</keyword>
<dbReference type="Gene3D" id="3.40.50.980">
    <property type="match status" value="2"/>
</dbReference>
<dbReference type="GO" id="GO:0031177">
    <property type="term" value="F:phosphopantetheine binding"/>
    <property type="evidence" value="ECO:0007669"/>
    <property type="project" value="InterPro"/>
</dbReference>
<dbReference type="Gene3D" id="3.30.300.30">
    <property type="match status" value="1"/>
</dbReference>
<dbReference type="InterPro" id="IPR036736">
    <property type="entry name" value="ACP-like_sf"/>
</dbReference>
<dbReference type="GO" id="GO:0032259">
    <property type="term" value="P:methylation"/>
    <property type="evidence" value="ECO:0007669"/>
    <property type="project" value="UniProtKB-KW"/>
</dbReference>
<feature type="domain" description="PKS/mFAS DH" evidence="13">
    <location>
        <begin position="945"/>
        <end position="1249"/>
    </location>
</feature>
<dbReference type="SUPFAM" id="SSF53335">
    <property type="entry name" value="S-adenosyl-L-methionine-dependent methyltransferases"/>
    <property type="match status" value="1"/>
</dbReference>
<feature type="domain" description="Ketosynthase family 3 (KS3)" evidence="12">
    <location>
        <begin position="11"/>
        <end position="444"/>
    </location>
</feature>
<evidence type="ECO:0000256" key="7">
    <source>
        <dbReference type="ARBA" id="ARBA00023002"/>
    </source>
</evidence>
<dbReference type="InterPro" id="IPR009081">
    <property type="entry name" value="PP-bd_ACP"/>
</dbReference>
<dbReference type="InterPro" id="IPR049552">
    <property type="entry name" value="PKS_DH_N"/>
</dbReference>
<dbReference type="Gene3D" id="3.30.559.30">
    <property type="entry name" value="Nonribosomal peptide synthetase, condensation domain"/>
    <property type="match status" value="1"/>
</dbReference>
<dbReference type="Gene3D" id="3.40.47.10">
    <property type="match status" value="1"/>
</dbReference>
<dbReference type="Pfam" id="PF00501">
    <property type="entry name" value="AMP-binding"/>
    <property type="match status" value="1"/>
</dbReference>
<evidence type="ECO:0000313" key="14">
    <source>
        <dbReference type="EMBL" id="RWA11947.1"/>
    </source>
</evidence>
<dbReference type="PANTHER" id="PTHR43775:SF20">
    <property type="entry name" value="HYBRID PKS-NRPS SYNTHETASE APDA"/>
    <property type="match status" value="1"/>
</dbReference>
<dbReference type="GO" id="GO:0004312">
    <property type="term" value="F:fatty acid synthase activity"/>
    <property type="evidence" value="ECO:0007669"/>
    <property type="project" value="TreeGrafter"/>
</dbReference>
<evidence type="ECO:0000256" key="1">
    <source>
        <dbReference type="ARBA" id="ARBA00022450"/>
    </source>
</evidence>
<dbReference type="InterPro" id="IPR020806">
    <property type="entry name" value="PKS_PP-bd"/>
</dbReference>
<dbReference type="InterPro" id="IPR049551">
    <property type="entry name" value="PKS_DH_C"/>
</dbReference>
<dbReference type="SMART" id="SM00825">
    <property type="entry name" value="PKS_KS"/>
    <property type="match status" value="1"/>
</dbReference>
<dbReference type="Pfam" id="PF14765">
    <property type="entry name" value="PS-DH"/>
    <property type="match status" value="1"/>
</dbReference>
<dbReference type="Pfam" id="PF16197">
    <property type="entry name" value="KAsynt_C_assoc"/>
    <property type="match status" value="1"/>
</dbReference>
<dbReference type="InterPro" id="IPR023213">
    <property type="entry name" value="CAT-like_dom_sf"/>
</dbReference>
<dbReference type="SMART" id="SM00826">
    <property type="entry name" value="PKS_DH"/>
    <property type="match status" value="1"/>
</dbReference>
<dbReference type="SUPFAM" id="SSF52151">
    <property type="entry name" value="FabD/lysophospholipase-like"/>
    <property type="match status" value="1"/>
</dbReference>
<dbReference type="InterPro" id="IPR014043">
    <property type="entry name" value="Acyl_transferase_dom"/>
</dbReference>
<feature type="region of interest" description="N-terminal hotdog fold" evidence="9">
    <location>
        <begin position="945"/>
        <end position="1079"/>
    </location>
</feature>
<dbReference type="InterPro" id="IPR000873">
    <property type="entry name" value="AMP-dep_synth/lig_dom"/>
</dbReference>
<evidence type="ECO:0000256" key="5">
    <source>
        <dbReference type="ARBA" id="ARBA00022679"/>
    </source>
</evidence>
<dbReference type="GO" id="GO:0008168">
    <property type="term" value="F:methyltransferase activity"/>
    <property type="evidence" value="ECO:0007669"/>
    <property type="project" value="UniProtKB-KW"/>
</dbReference>
<dbReference type="InterPro" id="IPR020845">
    <property type="entry name" value="AMP-binding_CS"/>
</dbReference>
<dbReference type="InterPro" id="IPR013217">
    <property type="entry name" value="Methyltransf_12"/>
</dbReference>
<dbReference type="GO" id="GO:0016491">
    <property type="term" value="F:oxidoreductase activity"/>
    <property type="evidence" value="ECO:0007669"/>
    <property type="project" value="UniProtKB-KW"/>
</dbReference>
<dbReference type="STRING" id="363999.A0A439DC08"/>
<dbReference type="SUPFAM" id="SSF55048">
    <property type="entry name" value="Probable ACP-binding domain of malonyl-CoA ACP transacylase"/>
    <property type="match status" value="1"/>
</dbReference>
<dbReference type="PROSITE" id="PS00455">
    <property type="entry name" value="AMP_BINDING"/>
    <property type="match status" value="1"/>
</dbReference>
<protein>
    <recommendedName>
        <fullName evidence="16">Carrier domain-containing protein</fullName>
    </recommendedName>
</protein>
<dbReference type="SUPFAM" id="SSF56801">
    <property type="entry name" value="Acetyl-CoA synthetase-like"/>
    <property type="match status" value="1"/>
</dbReference>
<keyword evidence="5" id="KW-0808">Transferase</keyword>
<feature type="active site" description="Proton donor; for dehydratase activity" evidence="9">
    <location>
        <position position="1154"/>
    </location>
</feature>
<feature type="region of interest" description="C-terminal hotdog fold" evidence="9">
    <location>
        <begin position="1095"/>
        <end position="1249"/>
    </location>
</feature>
<feature type="active site" description="Proton acceptor; for dehydratase activity" evidence="9">
    <location>
        <position position="977"/>
    </location>
</feature>
<dbReference type="SUPFAM" id="SSF47336">
    <property type="entry name" value="ACP-like"/>
    <property type="match status" value="2"/>
</dbReference>
<dbReference type="InterPro" id="IPR029063">
    <property type="entry name" value="SAM-dependent_MTases_sf"/>
</dbReference>
<dbReference type="InterPro" id="IPR014030">
    <property type="entry name" value="Ketoacyl_synth_N"/>
</dbReference>
<keyword evidence="8" id="KW-0511">Multifunctional enzyme</keyword>
<dbReference type="CDD" id="cd05930">
    <property type="entry name" value="A_NRPS"/>
    <property type="match status" value="1"/>
</dbReference>
<name>A0A439DC08_9PEZI</name>
<dbReference type="InterPro" id="IPR016039">
    <property type="entry name" value="Thiolase-like"/>
</dbReference>
<evidence type="ECO:0000256" key="6">
    <source>
        <dbReference type="ARBA" id="ARBA00022737"/>
    </source>
</evidence>
<dbReference type="InterPro" id="IPR020807">
    <property type="entry name" value="PKS_DH"/>
</dbReference>
<proteinExistence type="predicted"/>
<dbReference type="Gene3D" id="3.40.50.720">
    <property type="entry name" value="NAD(P)-binding Rossmann-like Domain"/>
    <property type="match status" value="2"/>
</dbReference>
<dbReference type="CDD" id="cd19532">
    <property type="entry name" value="C_PKS-NRPS"/>
    <property type="match status" value="1"/>
</dbReference>
<evidence type="ECO:0000256" key="9">
    <source>
        <dbReference type="PROSITE-ProRule" id="PRU01363"/>
    </source>
</evidence>
<dbReference type="InterPro" id="IPR016035">
    <property type="entry name" value="Acyl_Trfase/lysoPLipase"/>
</dbReference>
<dbReference type="InterPro" id="IPR050091">
    <property type="entry name" value="PKS_NRPS_Biosynth_Enz"/>
</dbReference>
<evidence type="ECO:0000259" key="13">
    <source>
        <dbReference type="PROSITE" id="PS52019"/>
    </source>
</evidence>
<dbReference type="Gene3D" id="2.30.38.10">
    <property type="entry name" value="Luciferase, Domain 3"/>
    <property type="match status" value="1"/>
</dbReference>
<dbReference type="InterPro" id="IPR016036">
    <property type="entry name" value="Malonyl_transacylase_ACP-bd"/>
</dbReference>
<dbReference type="Gene3D" id="3.40.50.150">
    <property type="entry name" value="Vaccinia Virus protein VP39"/>
    <property type="match status" value="1"/>
</dbReference>
<dbReference type="Pfam" id="PF00109">
    <property type="entry name" value="ketoacyl-synt"/>
    <property type="match status" value="1"/>
</dbReference>
<dbReference type="PANTHER" id="PTHR43775">
    <property type="entry name" value="FATTY ACID SYNTHASE"/>
    <property type="match status" value="1"/>
</dbReference>
<dbReference type="Gene3D" id="3.40.366.10">
    <property type="entry name" value="Malonyl-Coenzyme A Acyl Carrier Protein, domain 2"/>
    <property type="match status" value="1"/>
</dbReference>
<dbReference type="InterPro" id="IPR013120">
    <property type="entry name" value="FAR_NAD-bd"/>
</dbReference>
<feature type="domain" description="Carrier" evidence="11">
    <location>
        <begin position="3483"/>
        <end position="3563"/>
    </location>
</feature>
<dbReference type="SMART" id="SM00822">
    <property type="entry name" value="PKS_KR"/>
    <property type="match status" value="1"/>
</dbReference>
<dbReference type="EMBL" id="RYZI01000065">
    <property type="protein sequence ID" value="RWA11947.1"/>
    <property type="molecule type" value="Genomic_DNA"/>
</dbReference>
<dbReference type="SMART" id="SM00827">
    <property type="entry name" value="PKS_AT"/>
    <property type="match status" value="1"/>
</dbReference>
<dbReference type="PROSITE" id="PS50075">
    <property type="entry name" value="CARRIER"/>
    <property type="match status" value="2"/>
</dbReference>
<dbReference type="Pfam" id="PF07993">
    <property type="entry name" value="NAD_binding_4"/>
    <property type="match status" value="1"/>
</dbReference>
<dbReference type="PROSITE" id="PS52019">
    <property type="entry name" value="PKS_MFAS_DH"/>
    <property type="match status" value="1"/>
</dbReference>
<dbReference type="PROSITE" id="PS00012">
    <property type="entry name" value="PHOSPHOPANTETHEINE"/>
    <property type="match status" value="2"/>
</dbReference>
<dbReference type="CDD" id="cd02440">
    <property type="entry name" value="AdoMet_MTases"/>
    <property type="match status" value="1"/>
</dbReference>
<evidence type="ECO:0000256" key="8">
    <source>
        <dbReference type="ARBA" id="ARBA00023268"/>
    </source>
</evidence>
<keyword evidence="15" id="KW-1185">Reference proteome</keyword>
<dbReference type="SMART" id="SM00823">
    <property type="entry name" value="PKS_PP"/>
    <property type="match status" value="2"/>
</dbReference>
<dbReference type="Pfam" id="PF08242">
    <property type="entry name" value="Methyltransf_12"/>
    <property type="match status" value="1"/>
</dbReference>
<dbReference type="InterPro" id="IPR014031">
    <property type="entry name" value="Ketoacyl_synth_C"/>
</dbReference>
<dbReference type="Gene3D" id="3.10.129.110">
    <property type="entry name" value="Polyketide synthase dehydratase"/>
    <property type="match status" value="1"/>
</dbReference>
<keyword evidence="2" id="KW-0597">Phosphoprotein</keyword>
<dbReference type="CDD" id="cd00833">
    <property type="entry name" value="PKS"/>
    <property type="match status" value="1"/>
</dbReference>
<dbReference type="InterPro" id="IPR042104">
    <property type="entry name" value="PKS_dehydratase_sf"/>
</dbReference>
<keyword evidence="3" id="KW-0436">Ligase</keyword>
<dbReference type="PROSITE" id="PS00606">
    <property type="entry name" value="KS3_1"/>
    <property type="match status" value="1"/>
</dbReference>
<dbReference type="Pfam" id="PF21089">
    <property type="entry name" value="PKS_DH_N"/>
    <property type="match status" value="1"/>
</dbReference>
<keyword evidence="7" id="KW-0560">Oxidoreductase</keyword>
<dbReference type="Pfam" id="PF00550">
    <property type="entry name" value="PP-binding"/>
    <property type="match status" value="2"/>
</dbReference>
<dbReference type="Pfam" id="PF00668">
    <property type="entry name" value="Condensation"/>
    <property type="match status" value="1"/>
</dbReference>
<keyword evidence="4" id="KW-0489">Methyltransferase</keyword>
<feature type="region of interest" description="Disordered" evidence="10">
    <location>
        <begin position="1795"/>
        <end position="1819"/>
    </location>
</feature>
<dbReference type="SUPFAM" id="SSF52777">
    <property type="entry name" value="CoA-dependent acyltransferases"/>
    <property type="match status" value="2"/>
</dbReference>
<dbReference type="InterPro" id="IPR013968">
    <property type="entry name" value="PKS_KR"/>
</dbReference>
<evidence type="ECO:0008006" key="16">
    <source>
        <dbReference type="Google" id="ProtNLM"/>
    </source>
</evidence>
<dbReference type="FunFam" id="3.40.47.10:FF:000019">
    <property type="entry name" value="Polyketide synthase type I"/>
    <property type="match status" value="1"/>
</dbReference>
<reference evidence="14 15" key="1">
    <citation type="submission" date="2018-12" db="EMBL/GenBank/DDBJ databases">
        <title>Draft genome sequence of Xylaria grammica IHI A82.</title>
        <authorList>
            <person name="Buettner E."/>
            <person name="Kellner H."/>
        </authorList>
    </citation>
    <scope>NUCLEOTIDE SEQUENCE [LARGE SCALE GENOMIC DNA]</scope>
    <source>
        <strain evidence="14 15">IHI A82</strain>
    </source>
</reference>
<dbReference type="Pfam" id="PF08659">
    <property type="entry name" value="KR"/>
    <property type="match status" value="1"/>
</dbReference>
<dbReference type="GO" id="GO:0016874">
    <property type="term" value="F:ligase activity"/>
    <property type="evidence" value="ECO:0007669"/>
    <property type="project" value="UniProtKB-KW"/>
</dbReference>
<dbReference type="InterPro" id="IPR001242">
    <property type="entry name" value="Condensation_dom"/>
</dbReference>
<dbReference type="Gene3D" id="3.30.559.10">
    <property type="entry name" value="Chloramphenicol acetyltransferase-like domain"/>
    <property type="match status" value="1"/>
</dbReference>
<gene>
    <name evidence="14" type="ORF">EKO27_g3160</name>
</gene>
<evidence type="ECO:0000256" key="4">
    <source>
        <dbReference type="ARBA" id="ARBA00022603"/>
    </source>
</evidence>
<feature type="domain" description="Carrier" evidence="11">
    <location>
        <begin position="2368"/>
        <end position="2443"/>
    </location>
</feature>
<dbReference type="Proteomes" id="UP000286045">
    <property type="component" value="Unassembled WGS sequence"/>
</dbReference>
<dbReference type="GO" id="GO:0004315">
    <property type="term" value="F:3-oxoacyl-[acyl-carrier-protein] synthase activity"/>
    <property type="evidence" value="ECO:0007669"/>
    <property type="project" value="InterPro"/>
</dbReference>
<evidence type="ECO:0000256" key="3">
    <source>
        <dbReference type="ARBA" id="ARBA00022598"/>
    </source>
</evidence>
<dbReference type="GO" id="GO:0009403">
    <property type="term" value="P:toxin biosynthetic process"/>
    <property type="evidence" value="ECO:0007669"/>
    <property type="project" value="UniProtKB-ARBA"/>
</dbReference>
<dbReference type="InterPro" id="IPR018201">
    <property type="entry name" value="Ketoacyl_synth_AS"/>
</dbReference>